<keyword evidence="3" id="KW-1185">Reference proteome</keyword>
<dbReference type="PANTHER" id="PTHR47864">
    <property type="entry name" value="TRANSMEMBRANE PROTEIN"/>
    <property type="match status" value="1"/>
</dbReference>
<reference evidence="2" key="2">
    <citation type="submission" date="2022-03" db="EMBL/GenBank/DDBJ databases">
        <title>Draft title - Genomic analysis of global carrot germplasm unveils the trajectory of domestication and the origin of high carotenoid orange carrot.</title>
        <authorList>
            <person name="Iorizzo M."/>
            <person name="Ellison S."/>
            <person name="Senalik D."/>
            <person name="Macko-Podgorni A."/>
            <person name="Grzebelus D."/>
            <person name="Bostan H."/>
            <person name="Rolling W."/>
            <person name="Curaba J."/>
            <person name="Simon P."/>
        </authorList>
    </citation>
    <scope>NUCLEOTIDE SEQUENCE</scope>
    <source>
        <tissue evidence="2">Leaf</tissue>
    </source>
</reference>
<dbReference type="InterPro" id="IPR055314">
    <property type="entry name" value="At2g29880-like"/>
</dbReference>
<dbReference type="PANTHER" id="PTHR47864:SF2">
    <property type="entry name" value="MYB_SANT-LIKE DNA-BINDING DOMAIN PROTEIN"/>
    <property type="match status" value="1"/>
</dbReference>
<feature type="domain" description="At2g29880-like C-terminal" evidence="1">
    <location>
        <begin position="201"/>
        <end position="243"/>
    </location>
</feature>
<name>A0AAF1AXR4_DAUCS</name>
<dbReference type="Pfam" id="PF24769">
    <property type="entry name" value="At2g29880_C"/>
    <property type="match status" value="1"/>
</dbReference>
<proteinExistence type="predicted"/>
<dbReference type="AlphaFoldDB" id="A0AAF1AXR4"/>
<evidence type="ECO:0000313" key="2">
    <source>
        <dbReference type="EMBL" id="WOG96270.1"/>
    </source>
</evidence>
<evidence type="ECO:0000259" key="1">
    <source>
        <dbReference type="Pfam" id="PF24769"/>
    </source>
</evidence>
<dbReference type="Proteomes" id="UP000077755">
    <property type="component" value="Chromosome 4"/>
</dbReference>
<dbReference type="InterPro" id="IPR056253">
    <property type="entry name" value="At2g29880-like_C"/>
</dbReference>
<reference evidence="2" key="1">
    <citation type="journal article" date="2016" name="Nat. Genet.">
        <title>A high-quality carrot genome assembly provides new insights into carotenoid accumulation and asterid genome evolution.</title>
        <authorList>
            <person name="Iorizzo M."/>
            <person name="Ellison S."/>
            <person name="Senalik D."/>
            <person name="Zeng P."/>
            <person name="Satapoomin P."/>
            <person name="Huang J."/>
            <person name="Bowman M."/>
            <person name="Iovene M."/>
            <person name="Sanseverino W."/>
            <person name="Cavagnaro P."/>
            <person name="Yildiz M."/>
            <person name="Macko-Podgorni A."/>
            <person name="Moranska E."/>
            <person name="Grzebelus E."/>
            <person name="Grzebelus D."/>
            <person name="Ashrafi H."/>
            <person name="Zheng Z."/>
            <person name="Cheng S."/>
            <person name="Spooner D."/>
            <person name="Van Deynze A."/>
            <person name="Simon P."/>
        </authorList>
    </citation>
    <scope>NUCLEOTIDE SEQUENCE</scope>
    <source>
        <tissue evidence="2">Leaf</tissue>
    </source>
</reference>
<organism evidence="2 3">
    <name type="scientific">Daucus carota subsp. sativus</name>
    <name type="common">Carrot</name>
    <dbReference type="NCBI Taxonomy" id="79200"/>
    <lineage>
        <taxon>Eukaryota</taxon>
        <taxon>Viridiplantae</taxon>
        <taxon>Streptophyta</taxon>
        <taxon>Embryophyta</taxon>
        <taxon>Tracheophyta</taxon>
        <taxon>Spermatophyta</taxon>
        <taxon>Magnoliopsida</taxon>
        <taxon>eudicotyledons</taxon>
        <taxon>Gunneridae</taxon>
        <taxon>Pentapetalae</taxon>
        <taxon>asterids</taxon>
        <taxon>campanulids</taxon>
        <taxon>Apiales</taxon>
        <taxon>Apiaceae</taxon>
        <taxon>Apioideae</taxon>
        <taxon>Scandiceae</taxon>
        <taxon>Daucinae</taxon>
        <taxon>Daucus</taxon>
        <taxon>Daucus sect. Daucus</taxon>
    </lineage>
</organism>
<evidence type="ECO:0000313" key="3">
    <source>
        <dbReference type="Proteomes" id="UP000077755"/>
    </source>
</evidence>
<protein>
    <recommendedName>
        <fullName evidence="1">At2g29880-like C-terminal domain-containing protein</fullName>
    </recommendedName>
</protein>
<dbReference type="EMBL" id="CP093346">
    <property type="protein sequence ID" value="WOG96270.1"/>
    <property type="molecule type" value="Genomic_DNA"/>
</dbReference>
<gene>
    <name evidence="2" type="ORF">DCAR_0415604</name>
</gene>
<accession>A0AAF1AXR4</accession>
<sequence length="249" mass="28604">MDDVHIVKKRNVYGQWTQEESKALLKIMVDAANRRLHDNSGVFKQIMEKFNFGFGYDSTSKKFTAPKEIWDDYLKACLKDKNLRDGVSDDDYEDLQIVVGGGVIFGKSSIGLGNATGARTLQASEVQDMCIDDLSYDLEEFEQFNSPLTGSREVFELPKKNLLTKRSKSEYEGSSNSSSNYLERVYGLLQRMKSERMYTTWDAIKEVPYLSDDVRLEAFNLLYTKMKKDGFLRMIPRERANWILGMTGK</sequence>